<evidence type="ECO:0000256" key="1">
    <source>
        <dbReference type="ARBA" id="ARBA00013017"/>
    </source>
</evidence>
<proteinExistence type="inferred from homology"/>
<accession>A0A9N8YXY8</accession>
<dbReference type="Proteomes" id="UP000789706">
    <property type="component" value="Unassembled WGS sequence"/>
</dbReference>
<evidence type="ECO:0000259" key="10">
    <source>
        <dbReference type="PROSITE" id="PS51352"/>
    </source>
</evidence>
<feature type="domain" description="Thioredoxin" evidence="10">
    <location>
        <begin position="3"/>
        <end position="154"/>
    </location>
</feature>
<evidence type="ECO:0000256" key="6">
    <source>
        <dbReference type="ARBA" id="ARBA00023284"/>
    </source>
</evidence>
<dbReference type="Pfam" id="PF00578">
    <property type="entry name" value="AhpC-TSA"/>
    <property type="match status" value="1"/>
</dbReference>
<sequence length="158" mass="17543">MHSLKDKPFPKGITLKNQDNEDVNLDSVIGNGKPSVVFFYPRDETYGCTQEVCHFRDSYSTFSEAGATVLGISSDSPESHKNFIAKQNLPFQLLSDSKGEARKAFVVQQFMGLVSGRVTYLINRDGIIADVFNSQLNFSGHAKRAVEFIQSQVASEDK</sequence>
<evidence type="ECO:0000256" key="2">
    <source>
        <dbReference type="ARBA" id="ARBA00022559"/>
    </source>
</evidence>
<keyword evidence="6" id="KW-0676">Redox-active center</keyword>
<keyword evidence="4" id="KW-0560">Oxidoreductase</keyword>
<dbReference type="PANTHER" id="PTHR42801">
    <property type="entry name" value="THIOREDOXIN-DEPENDENT PEROXIDE REDUCTASE"/>
    <property type="match status" value="1"/>
</dbReference>
<dbReference type="PANTHER" id="PTHR42801:SF4">
    <property type="entry name" value="AHPC_TSA FAMILY PROTEIN"/>
    <property type="match status" value="1"/>
</dbReference>
<dbReference type="InterPro" id="IPR000866">
    <property type="entry name" value="AhpC/TSA"/>
</dbReference>
<evidence type="ECO:0000256" key="3">
    <source>
        <dbReference type="ARBA" id="ARBA00022862"/>
    </source>
</evidence>
<dbReference type="GO" id="GO:0005737">
    <property type="term" value="C:cytoplasm"/>
    <property type="evidence" value="ECO:0007669"/>
    <property type="project" value="TreeGrafter"/>
</dbReference>
<keyword evidence="2" id="KW-0575">Peroxidase</keyword>
<evidence type="ECO:0000313" key="12">
    <source>
        <dbReference type="Proteomes" id="UP000789706"/>
    </source>
</evidence>
<evidence type="ECO:0000256" key="9">
    <source>
        <dbReference type="ARBA" id="ARBA00049091"/>
    </source>
</evidence>
<dbReference type="PROSITE" id="PS51352">
    <property type="entry name" value="THIOREDOXIN_2"/>
    <property type="match status" value="1"/>
</dbReference>
<evidence type="ECO:0000313" key="11">
    <source>
        <dbReference type="EMBL" id="CAG8463073.1"/>
    </source>
</evidence>
<dbReference type="InterPro" id="IPR036249">
    <property type="entry name" value="Thioredoxin-like_sf"/>
</dbReference>
<evidence type="ECO:0000256" key="8">
    <source>
        <dbReference type="ARBA" id="ARBA00038489"/>
    </source>
</evidence>
<dbReference type="SUPFAM" id="SSF52833">
    <property type="entry name" value="Thioredoxin-like"/>
    <property type="match status" value="1"/>
</dbReference>
<gene>
    <name evidence="11" type="ORF">DEBURN_LOCUS2781</name>
</gene>
<dbReference type="GO" id="GO:0045454">
    <property type="term" value="P:cell redox homeostasis"/>
    <property type="evidence" value="ECO:0007669"/>
    <property type="project" value="TreeGrafter"/>
</dbReference>
<comment type="similarity">
    <text evidence="8">Belongs to the peroxiredoxin family. BCP/PrxQ subfamily.</text>
</comment>
<reference evidence="11" key="1">
    <citation type="submission" date="2021-06" db="EMBL/GenBank/DDBJ databases">
        <authorList>
            <person name="Kallberg Y."/>
            <person name="Tangrot J."/>
            <person name="Rosling A."/>
        </authorList>
    </citation>
    <scope>NUCLEOTIDE SEQUENCE</scope>
    <source>
        <strain evidence="11">AZ414A</strain>
    </source>
</reference>
<comment type="catalytic activity">
    <reaction evidence="9">
        <text>a hydroperoxide + [thioredoxin]-dithiol = an alcohol + [thioredoxin]-disulfide + H2O</text>
        <dbReference type="Rhea" id="RHEA:62620"/>
        <dbReference type="Rhea" id="RHEA-COMP:10698"/>
        <dbReference type="Rhea" id="RHEA-COMP:10700"/>
        <dbReference type="ChEBI" id="CHEBI:15377"/>
        <dbReference type="ChEBI" id="CHEBI:29950"/>
        <dbReference type="ChEBI" id="CHEBI:30879"/>
        <dbReference type="ChEBI" id="CHEBI:35924"/>
        <dbReference type="ChEBI" id="CHEBI:50058"/>
        <dbReference type="EC" id="1.11.1.24"/>
    </reaction>
</comment>
<evidence type="ECO:0000256" key="5">
    <source>
        <dbReference type="ARBA" id="ARBA00023157"/>
    </source>
</evidence>
<dbReference type="OrthoDB" id="338622at2759"/>
<keyword evidence="5" id="KW-1015">Disulfide bond</keyword>
<dbReference type="EMBL" id="CAJVPK010000160">
    <property type="protein sequence ID" value="CAG8463073.1"/>
    <property type="molecule type" value="Genomic_DNA"/>
</dbReference>
<evidence type="ECO:0000256" key="7">
    <source>
        <dbReference type="ARBA" id="ARBA00032824"/>
    </source>
</evidence>
<dbReference type="GO" id="GO:0034599">
    <property type="term" value="P:cellular response to oxidative stress"/>
    <property type="evidence" value="ECO:0007669"/>
    <property type="project" value="TreeGrafter"/>
</dbReference>
<name>A0A9N8YXY8_9GLOM</name>
<keyword evidence="3" id="KW-0049">Antioxidant</keyword>
<dbReference type="InterPro" id="IPR050924">
    <property type="entry name" value="Peroxiredoxin_BCP/PrxQ"/>
</dbReference>
<organism evidence="11 12">
    <name type="scientific">Diversispora eburnea</name>
    <dbReference type="NCBI Taxonomy" id="1213867"/>
    <lineage>
        <taxon>Eukaryota</taxon>
        <taxon>Fungi</taxon>
        <taxon>Fungi incertae sedis</taxon>
        <taxon>Mucoromycota</taxon>
        <taxon>Glomeromycotina</taxon>
        <taxon>Glomeromycetes</taxon>
        <taxon>Diversisporales</taxon>
        <taxon>Diversisporaceae</taxon>
        <taxon>Diversispora</taxon>
    </lineage>
</organism>
<comment type="caution">
    <text evidence="11">The sequence shown here is derived from an EMBL/GenBank/DDBJ whole genome shotgun (WGS) entry which is preliminary data.</text>
</comment>
<dbReference type="EC" id="1.11.1.24" evidence="1"/>
<dbReference type="InterPro" id="IPR013766">
    <property type="entry name" value="Thioredoxin_domain"/>
</dbReference>
<dbReference type="AlphaFoldDB" id="A0A9N8YXY8"/>
<evidence type="ECO:0000256" key="4">
    <source>
        <dbReference type="ARBA" id="ARBA00023002"/>
    </source>
</evidence>
<dbReference type="CDD" id="cd03017">
    <property type="entry name" value="PRX_BCP"/>
    <property type="match status" value="1"/>
</dbReference>
<keyword evidence="12" id="KW-1185">Reference proteome</keyword>
<protein>
    <recommendedName>
        <fullName evidence="1">thioredoxin-dependent peroxiredoxin</fullName>
        <ecNumber evidence="1">1.11.1.24</ecNumber>
    </recommendedName>
    <alternativeName>
        <fullName evidence="7">Thioredoxin peroxidase</fullName>
    </alternativeName>
</protein>
<dbReference type="GO" id="GO:0008379">
    <property type="term" value="F:thioredoxin peroxidase activity"/>
    <property type="evidence" value="ECO:0007669"/>
    <property type="project" value="TreeGrafter"/>
</dbReference>
<dbReference type="Gene3D" id="3.40.30.10">
    <property type="entry name" value="Glutaredoxin"/>
    <property type="match status" value="1"/>
</dbReference>